<dbReference type="OrthoDB" id="9782200at2"/>
<accession>A0A1Y0I5D6</accession>
<feature type="active site" description="Charge relay system" evidence="7">
    <location>
        <position position="267"/>
    </location>
</feature>
<comment type="catalytic activity">
    <reaction evidence="5 8">
        <text>S-formylglutathione + H2O = formate + glutathione + H(+)</text>
        <dbReference type="Rhea" id="RHEA:14961"/>
        <dbReference type="ChEBI" id="CHEBI:15377"/>
        <dbReference type="ChEBI" id="CHEBI:15378"/>
        <dbReference type="ChEBI" id="CHEBI:15740"/>
        <dbReference type="ChEBI" id="CHEBI:57688"/>
        <dbReference type="ChEBI" id="CHEBI:57925"/>
        <dbReference type="EC" id="3.1.2.12"/>
    </reaction>
</comment>
<proteinExistence type="inferred from homology"/>
<reference evidence="9 10" key="1">
    <citation type="submission" date="2017-05" db="EMBL/GenBank/DDBJ databases">
        <title>Genomic insights into alkan degradation activity of Oleiphilus messinensis.</title>
        <authorList>
            <person name="Kozyavkin S.A."/>
            <person name="Slesarev A.I."/>
            <person name="Golyshin P.N."/>
            <person name="Korzhenkov A."/>
            <person name="Golyshina O.N."/>
            <person name="Toshchakov S.V."/>
        </authorList>
    </citation>
    <scope>NUCLEOTIDE SEQUENCE [LARGE SCALE GENOMIC DNA]</scope>
    <source>
        <strain evidence="9 10">ME102</strain>
    </source>
</reference>
<sequence length="291" mass="32531">MNTTTQSPLQQISESLSFAGRQLRFQHASSCCQCDMTFSIYLPPQAEESGARLPVLYWLSGLTCTDENFVQKSGFQRYAAQHGVIVVAPDTSPRGEGVPDDPDGSWDIGLGAGFYVNATQEPWRTHYHMYDYVSAELPEIIAEHFPVDTARQGIFGHSMGGHGALVIGLRNPDCFRSISAFAPIVNPANCPWGQKALGYYLGEAGRAWNDYDALALLEEHQPQCMIKIDQGGADSFLEAQLHPERLVQLCQNKRYPLEYHLYPGYDHSYFFIASFIGSHFQFHLEQLNQSA</sequence>
<dbReference type="NCBIfam" id="TIGR02821">
    <property type="entry name" value="fghA_ester_D"/>
    <property type="match status" value="1"/>
</dbReference>
<evidence type="ECO:0000256" key="8">
    <source>
        <dbReference type="RuleBase" id="RU363068"/>
    </source>
</evidence>
<dbReference type="InterPro" id="IPR014186">
    <property type="entry name" value="S-formylglutathione_hydrol"/>
</dbReference>
<organism evidence="9 10">
    <name type="scientific">Oleiphilus messinensis</name>
    <dbReference type="NCBI Taxonomy" id="141451"/>
    <lineage>
        <taxon>Bacteria</taxon>
        <taxon>Pseudomonadati</taxon>
        <taxon>Pseudomonadota</taxon>
        <taxon>Gammaproteobacteria</taxon>
        <taxon>Oceanospirillales</taxon>
        <taxon>Oleiphilaceae</taxon>
        <taxon>Oleiphilus</taxon>
    </lineage>
</organism>
<dbReference type="FunFam" id="3.40.50.1820:FF:000002">
    <property type="entry name" value="S-formylglutathione hydrolase"/>
    <property type="match status" value="1"/>
</dbReference>
<evidence type="ECO:0000256" key="1">
    <source>
        <dbReference type="ARBA" id="ARBA00005622"/>
    </source>
</evidence>
<dbReference type="RefSeq" id="WP_087459914.1">
    <property type="nucleotide sequence ID" value="NZ_CP021425.1"/>
</dbReference>
<evidence type="ECO:0000313" key="10">
    <source>
        <dbReference type="Proteomes" id="UP000196027"/>
    </source>
</evidence>
<evidence type="ECO:0000256" key="4">
    <source>
        <dbReference type="ARBA" id="ARBA00022801"/>
    </source>
</evidence>
<dbReference type="Pfam" id="PF00756">
    <property type="entry name" value="Esterase"/>
    <property type="match status" value="1"/>
</dbReference>
<evidence type="ECO:0000256" key="5">
    <source>
        <dbReference type="ARBA" id="ARBA00047590"/>
    </source>
</evidence>
<evidence type="ECO:0000313" key="9">
    <source>
        <dbReference type="EMBL" id="ARU54745.1"/>
    </source>
</evidence>
<dbReference type="Proteomes" id="UP000196027">
    <property type="component" value="Chromosome"/>
</dbReference>
<dbReference type="EC" id="3.1.2.12" evidence="2 6"/>
<keyword evidence="10" id="KW-1185">Reference proteome</keyword>
<evidence type="ECO:0000256" key="6">
    <source>
        <dbReference type="NCBIfam" id="TIGR02821"/>
    </source>
</evidence>
<dbReference type="InterPro" id="IPR029058">
    <property type="entry name" value="AB_hydrolase_fold"/>
</dbReference>
<comment type="function">
    <text evidence="8">Serine hydrolase involved in the detoxification of formaldehyde.</text>
</comment>
<gene>
    <name evidence="9" type="ORF">OLMES_0643</name>
</gene>
<dbReference type="EMBL" id="CP021425">
    <property type="protein sequence ID" value="ARU54745.1"/>
    <property type="molecule type" value="Genomic_DNA"/>
</dbReference>
<feature type="active site" description="Charge relay system" evidence="7">
    <location>
        <position position="234"/>
    </location>
</feature>
<dbReference type="GO" id="GO:0052689">
    <property type="term" value="F:carboxylic ester hydrolase activity"/>
    <property type="evidence" value="ECO:0007669"/>
    <property type="project" value="UniProtKB-KW"/>
</dbReference>
<dbReference type="InterPro" id="IPR000801">
    <property type="entry name" value="Esterase-like"/>
</dbReference>
<evidence type="ECO:0000256" key="7">
    <source>
        <dbReference type="PIRSR" id="PIRSR614186-1"/>
    </source>
</evidence>
<dbReference type="AlphaFoldDB" id="A0A1Y0I5D6"/>
<evidence type="ECO:0000256" key="2">
    <source>
        <dbReference type="ARBA" id="ARBA00012479"/>
    </source>
</evidence>
<evidence type="ECO:0000256" key="3">
    <source>
        <dbReference type="ARBA" id="ARBA00022487"/>
    </source>
</evidence>
<dbReference type="GO" id="GO:0046294">
    <property type="term" value="P:formaldehyde catabolic process"/>
    <property type="evidence" value="ECO:0007669"/>
    <property type="project" value="InterPro"/>
</dbReference>
<dbReference type="PANTHER" id="PTHR10061">
    <property type="entry name" value="S-FORMYLGLUTATHIONE HYDROLASE"/>
    <property type="match status" value="1"/>
</dbReference>
<protein>
    <recommendedName>
        <fullName evidence="2 6">S-formylglutathione hydrolase</fullName>
        <ecNumber evidence="2 6">3.1.2.12</ecNumber>
    </recommendedName>
</protein>
<keyword evidence="3 8" id="KW-0719">Serine esterase</keyword>
<feature type="active site" description="Charge relay system" evidence="7">
    <location>
        <position position="158"/>
    </location>
</feature>
<comment type="similarity">
    <text evidence="1 8">Belongs to the esterase D family.</text>
</comment>
<dbReference type="GO" id="GO:0005829">
    <property type="term" value="C:cytosol"/>
    <property type="evidence" value="ECO:0007669"/>
    <property type="project" value="TreeGrafter"/>
</dbReference>
<dbReference type="PANTHER" id="PTHR10061:SF0">
    <property type="entry name" value="S-FORMYLGLUTATHIONE HYDROLASE"/>
    <property type="match status" value="1"/>
</dbReference>
<dbReference type="KEGG" id="ome:OLMES_0643"/>
<dbReference type="SUPFAM" id="SSF53474">
    <property type="entry name" value="alpha/beta-Hydrolases"/>
    <property type="match status" value="1"/>
</dbReference>
<name>A0A1Y0I5D6_9GAMM</name>
<dbReference type="GO" id="GO:0018738">
    <property type="term" value="F:S-formylglutathione hydrolase activity"/>
    <property type="evidence" value="ECO:0007669"/>
    <property type="project" value="UniProtKB-UniRule"/>
</dbReference>
<keyword evidence="4 8" id="KW-0378">Hydrolase</keyword>
<dbReference type="Gene3D" id="3.40.50.1820">
    <property type="entry name" value="alpha/beta hydrolase"/>
    <property type="match status" value="1"/>
</dbReference>